<dbReference type="GO" id="GO:0031683">
    <property type="term" value="F:G-protein beta/gamma-subunit complex binding"/>
    <property type="evidence" value="ECO:0007669"/>
    <property type="project" value="InterPro"/>
</dbReference>
<reference evidence="7 8" key="1">
    <citation type="journal article" date="2018" name="Biotechnol. Biofuels">
        <title>Integrative visual omics of the white-rot fungus Polyporus brumalis exposes the biotechnological potential of its oxidative enzymes for delignifying raw plant biomass.</title>
        <authorList>
            <person name="Miyauchi S."/>
            <person name="Rancon A."/>
            <person name="Drula E."/>
            <person name="Hage H."/>
            <person name="Chaduli D."/>
            <person name="Favel A."/>
            <person name="Grisel S."/>
            <person name="Henrissat B."/>
            <person name="Herpoel-Gimbert I."/>
            <person name="Ruiz-Duenas F.J."/>
            <person name="Chevret D."/>
            <person name="Hainaut M."/>
            <person name="Lin J."/>
            <person name="Wang M."/>
            <person name="Pangilinan J."/>
            <person name="Lipzen A."/>
            <person name="Lesage-Meessen L."/>
            <person name="Navarro D."/>
            <person name="Riley R."/>
            <person name="Grigoriev I.V."/>
            <person name="Zhou S."/>
            <person name="Raouche S."/>
            <person name="Rosso M.N."/>
        </authorList>
    </citation>
    <scope>NUCLEOTIDE SEQUENCE [LARGE SCALE GENOMIC DNA]</scope>
    <source>
        <strain evidence="7 8">BRFM 1820</strain>
    </source>
</reference>
<dbReference type="Pfam" id="PF00503">
    <property type="entry name" value="G-alpha"/>
    <property type="match status" value="1"/>
</dbReference>
<dbReference type="GO" id="GO:0005834">
    <property type="term" value="C:heterotrimeric G-protein complex"/>
    <property type="evidence" value="ECO:0007669"/>
    <property type="project" value="TreeGrafter"/>
</dbReference>
<evidence type="ECO:0000256" key="6">
    <source>
        <dbReference type="SAM" id="MobiDB-lite"/>
    </source>
</evidence>
<evidence type="ECO:0000313" key="7">
    <source>
        <dbReference type="EMBL" id="RDX57473.1"/>
    </source>
</evidence>
<keyword evidence="5" id="KW-0460">Magnesium</keyword>
<accession>A0A371DY61</accession>
<protein>
    <submittedName>
        <fullName evidence="7">G-protein alpha subunit</fullName>
    </submittedName>
</protein>
<feature type="region of interest" description="Disordered" evidence="6">
    <location>
        <begin position="1"/>
        <end position="37"/>
    </location>
</feature>
<dbReference type="InterPro" id="IPR001019">
    <property type="entry name" value="Gprotein_alpha_su"/>
</dbReference>
<dbReference type="GO" id="GO:0046872">
    <property type="term" value="F:metal ion binding"/>
    <property type="evidence" value="ECO:0007669"/>
    <property type="project" value="UniProtKB-KW"/>
</dbReference>
<feature type="binding site" evidence="4">
    <location>
        <begin position="329"/>
        <end position="335"/>
    </location>
    <ligand>
        <name>GTP</name>
        <dbReference type="ChEBI" id="CHEBI:37565"/>
    </ligand>
</feature>
<dbReference type="GO" id="GO:0003924">
    <property type="term" value="F:GTPase activity"/>
    <property type="evidence" value="ECO:0007669"/>
    <property type="project" value="InterPro"/>
</dbReference>
<organism evidence="7 8">
    <name type="scientific">Lentinus brumalis</name>
    <dbReference type="NCBI Taxonomy" id="2498619"/>
    <lineage>
        <taxon>Eukaryota</taxon>
        <taxon>Fungi</taxon>
        <taxon>Dikarya</taxon>
        <taxon>Basidiomycota</taxon>
        <taxon>Agaricomycotina</taxon>
        <taxon>Agaricomycetes</taxon>
        <taxon>Polyporales</taxon>
        <taxon>Polyporaceae</taxon>
        <taxon>Lentinus</taxon>
    </lineage>
</organism>
<keyword evidence="1 4" id="KW-0547">Nucleotide-binding</keyword>
<dbReference type="InterPro" id="IPR011025">
    <property type="entry name" value="GproteinA_insert"/>
</dbReference>
<keyword evidence="2 4" id="KW-0342">GTP-binding</keyword>
<feature type="binding site" evidence="5">
    <location>
        <position position="335"/>
    </location>
    <ligand>
        <name>Mg(2+)</name>
        <dbReference type="ChEBI" id="CHEBI:18420"/>
    </ligand>
</feature>
<evidence type="ECO:0000256" key="1">
    <source>
        <dbReference type="ARBA" id="ARBA00022741"/>
    </source>
</evidence>
<proteinExistence type="predicted"/>
<keyword evidence="3" id="KW-0807">Transducer</keyword>
<keyword evidence="8" id="KW-1185">Reference proteome</keyword>
<evidence type="ECO:0000256" key="2">
    <source>
        <dbReference type="ARBA" id="ARBA00023134"/>
    </source>
</evidence>
<dbReference type="SUPFAM" id="SSF47895">
    <property type="entry name" value="Transducin (alpha subunit), insertion domain"/>
    <property type="match status" value="1"/>
</dbReference>
<evidence type="ECO:0000256" key="5">
    <source>
        <dbReference type="PIRSR" id="PIRSR601019-2"/>
    </source>
</evidence>
<dbReference type="GO" id="GO:0007188">
    <property type="term" value="P:adenylate cyclase-modulating G protein-coupled receptor signaling pathway"/>
    <property type="evidence" value="ECO:0007669"/>
    <property type="project" value="TreeGrafter"/>
</dbReference>
<dbReference type="Proteomes" id="UP000256964">
    <property type="component" value="Unassembled WGS sequence"/>
</dbReference>
<feature type="compositionally biased region" description="Polar residues" evidence="6">
    <location>
        <begin position="1"/>
        <end position="16"/>
    </location>
</feature>
<feature type="binding site" evidence="4">
    <location>
        <begin position="427"/>
        <end position="430"/>
    </location>
    <ligand>
        <name>GTP</name>
        <dbReference type="ChEBI" id="CHEBI:37565"/>
    </ligand>
</feature>
<dbReference type="FunFam" id="3.40.50.300:FF:000720">
    <property type="entry name" value="Guanine nucleotide-binding protein G(k) subunit alpha"/>
    <property type="match status" value="1"/>
</dbReference>
<evidence type="ECO:0000256" key="3">
    <source>
        <dbReference type="ARBA" id="ARBA00023224"/>
    </source>
</evidence>
<name>A0A371DY61_9APHY</name>
<dbReference type="EMBL" id="KZ857379">
    <property type="protein sequence ID" value="RDX57473.1"/>
    <property type="molecule type" value="Genomic_DNA"/>
</dbReference>
<sequence length="516" mass="58112">MISTSRPPSVHSSNTDADPFSLFLRPPASETEHERVTRLHREVDAKRISDSIDEEIKADRERMRKSKQDIRLLLLGQAESGKSTLQKQFQLMYNPSGLDEERLSWRTVIYFNIARPVRRILEALETVGEGDDDDDMASEAAFANLPDTPTGLPVAADFSEQMSLSPSQASLEKKVAQLRARLSPLLAAEASLAERLSGGVNVSGSGRGSVFVRSGWQSRTLGLAFGKARERTSSGGRFSFTGRNSLDNKGSEMELQARIAQAEEDRLIEEVASVLSECQGDVRELWELPAVKKLRDRRRLKLEEWADYFMDTISRVATPGYIPTTEDILHARIQTMGVAEHVFDMSVHGRTVRWHLFDVGGARGQRHSWIPYFDDATAIIFMAPVSAFDQYLDEDPRINRVDDSLQLFKQICSNPLLKRAHLVLFLNKTDLLRAKLATGTRVNKYITSYGDRANEYDAVVAYFKAHFTQVHRRNNENSRVLFTHLTSVVDTKAMQSIITDVRDSIFRGYLKSAALV</sequence>
<dbReference type="PANTHER" id="PTHR10218:SF360">
    <property type="entry name" value="GUANINE NUCLEOTIDE-BINDING PROTEIN SUBUNIT ALPHA HOMOLOG"/>
    <property type="match status" value="1"/>
</dbReference>
<dbReference type="CDD" id="cd00066">
    <property type="entry name" value="G-alpha"/>
    <property type="match status" value="1"/>
</dbReference>
<gene>
    <name evidence="7" type="ORF">OH76DRAFT_45282</name>
</gene>
<dbReference type="OrthoDB" id="5817230at2759"/>
<dbReference type="Gene3D" id="3.40.50.300">
    <property type="entry name" value="P-loop containing nucleotide triphosphate hydrolases"/>
    <property type="match status" value="2"/>
</dbReference>
<dbReference type="PRINTS" id="PR00318">
    <property type="entry name" value="GPROTEINA"/>
</dbReference>
<dbReference type="PANTHER" id="PTHR10218">
    <property type="entry name" value="GTP-BINDING PROTEIN ALPHA SUBUNIT"/>
    <property type="match status" value="1"/>
</dbReference>
<dbReference type="SMART" id="SM00275">
    <property type="entry name" value="G_alpha"/>
    <property type="match status" value="1"/>
</dbReference>
<dbReference type="GO" id="GO:0001664">
    <property type="term" value="F:G protein-coupled receptor binding"/>
    <property type="evidence" value="ECO:0007669"/>
    <property type="project" value="TreeGrafter"/>
</dbReference>
<dbReference type="PROSITE" id="PS51882">
    <property type="entry name" value="G_ALPHA"/>
    <property type="match status" value="1"/>
</dbReference>
<dbReference type="STRING" id="139420.A0A371DY61"/>
<dbReference type="GO" id="GO:0005525">
    <property type="term" value="F:GTP binding"/>
    <property type="evidence" value="ECO:0007669"/>
    <property type="project" value="UniProtKB-KW"/>
</dbReference>
<dbReference type="GO" id="GO:0005737">
    <property type="term" value="C:cytoplasm"/>
    <property type="evidence" value="ECO:0007669"/>
    <property type="project" value="TreeGrafter"/>
</dbReference>
<keyword evidence="5" id="KW-0479">Metal-binding</keyword>
<dbReference type="SUPFAM" id="SSF52540">
    <property type="entry name" value="P-loop containing nucleoside triphosphate hydrolases"/>
    <property type="match status" value="1"/>
</dbReference>
<evidence type="ECO:0000313" key="8">
    <source>
        <dbReference type="Proteomes" id="UP000256964"/>
    </source>
</evidence>
<dbReference type="InterPro" id="IPR027417">
    <property type="entry name" value="P-loop_NTPase"/>
</dbReference>
<evidence type="ECO:0000256" key="4">
    <source>
        <dbReference type="PIRSR" id="PIRSR601019-1"/>
    </source>
</evidence>
<dbReference type="AlphaFoldDB" id="A0A371DY61"/>